<evidence type="ECO:0000313" key="2">
    <source>
        <dbReference type="Proteomes" id="UP000631114"/>
    </source>
</evidence>
<evidence type="ECO:0000313" key="1">
    <source>
        <dbReference type="EMBL" id="KAF9621421.1"/>
    </source>
</evidence>
<protein>
    <submittedName>
        <fullName evidence="1">Uncharacterized protein</fullName>
    </submittedName>
</protein>
<dbReference type="PANTHER" id="PTHR31286:SF60">
    <property type="entry name" value="PROTEIN, PUTATIVE-RELATED"/>
    <property type="match status" value="1"/>
</dbReference>
<comment type="caution">
    <text evidence="1">The sequence shown here is derived from an EMBL/GenBank/DDBJ whole genome shotgun (WGS) entry which is preliminary data.</text>
</comment>
<dbReference type="EMBL" id="JADFTS010000002">
    <property type="protein sequence ID" value="KAF9621421.1"/>
    <property type="molecule type" value="Genomic_DNA"/>
</dbReference>
<organism evidence="1 2">
    <name type="scientific">Coptis chinensis</name>
    <dbReference type="NCBI Taxonomy" id="261450"/>
    <lineage>
        <taxon>Eukaryota</taxon>
        <taxon>Viridiplantae</taxon>
        <taxon>Streptophyta</taxon>
        <taxon>Embryophyta</taxon>
        <taxon>Tracheophyta</taxon>
        <taxon>Spermatophyta</taxon>
        <taxon>Magnoliopsida</taxon>
        <taxon>Ranunculales</taxon>
        <taxon>Ranunculaceae</taxon>
        <taxon>Coptidoideae</taxon>
        <taxon>Coptis</taxon>
    </lineage>
</organism>
<dbReference type="Proteomes" id="UP000631114">
    <property type="component" value="Unassembled WGS sequence"/>
</dbReference>
<keyword evidence="2" id="KW-1185">Reference proteome</keyword>
<dbReference type="AlphaFoldDB" id="A0A835INX9"/>
<sequence>MSLGKAIGSPIGVDKHTLQRDFGYFASVLVDIDLSKPVPNQILVKKEEGKTFFQEVELVKMPKFCRHYKLVGHFVTEFNWADLVDENDDVDDDGDDGDDEAGTHTGLFHMVDDDRQTEWLELIAKNVCNTVLLKSQTKPSKKAQFDAKMAKRQLSYY</sequence>
<dbReference type="InterPro" id="IPR040256">
    <property type="entry name" value="At4g02000-like"/>
</dbReference>
<accession>A0A835INX9</accession>
<proteinExistence type="predicted"/>
<dbReference type="PANTHER" id="PTHR31286">
    <property type="entry name" value="GLYCINE-RICH CELL WALL STRUCTURAL PROTEIN 1.8-LIKE"/>
    <property type="match status" value="1"/>
</dbReference>
<name>A0A835INX9_9MAGN</name>
<gene>
    <name evidence="1" type="ORF">IFM89_021460</name>
</gene>
<reference evidence="1 2" key="1">
    <citation type="submission" date="2020-10" db="EMBL/GenBank/DDBJ databases">
        <title>The Coptis chinensis genome and diversification of protoberbering-type alkaloids.</title>
        <authorList>
            <person name="Wang B."/>
            <person name="Shu S."/>
            <person name="Song C."/>
            <person name="Liu Y."/>
        </authorList>
    </citation>
    <scope>NUCLEOTIDE SEQUENCE [LARGE SCALE GENOMIC DNA]</scope>
    <source>
        <strain evidence="1">HL-2020</strain>
        <tissue evidence="1">Leaf</tissue>
    </source>
</reference>